<proteinExistence type="predicted"/>
<organism evidence="1 2">
    <name type="scientific">Pseudoxanthomonas indica</name>
    <dbReference type="NCBI Taxonomy" id="428993"/>
    <lineage>
        <taxon>Bacteria</taxon>
        <taxon>Pseudomonadati</taxon>
        <taxon>Pseudomonadota</taxon>
        <taxon>Gammaproteobacteria</taxon>
        <taxon>Lysobacterales</taxon>
        <taxon>Lysobacteraceae</taxon>
        <taxon>Pseudoxanthomonas</taxon>
    </lineage>
</organism>
<protein>
    <submittedName>
        <fullName evidence="1">Uncharacterized protein</fullName>
    </submittedName>
</protein>
<gene>
    <name evidence="1" type="ORF">SAMN06296058_1749</name>
</gene>
<dbReference type="RefSeq" id="WP_139381470.1">
    <property type="nucleotide sequence ID" value="NZ_BMCL01000002.1"/>
</dbReference>
<sequence length="169" mass="19123">MAKWSPYLACDGQVHPLSQFHARIHSFTLPPTTSRPKVRHVRVRASYSMHCFTRTPEPGETIRPSQVYCRNPSGRLFSPERAELGRALPAIVAGLLERNCFATDRRNHVLFCPAQLENGDEYAIFFALRTASPAVEWDANLMILSAHARRGFRPGGKPEKFRNLLQPVI</sequence>
<accession>A0A1T5KIS4</accession>
<name>A0A1T5KIS4_9GAMM</name>
<dbReference type="Proteomes" id="UP000190341">
    <property type="component" value="Unassembled WGS sequence"/>
</dbReference>
<evidence type="ECO:0000313" key="1">
    <source>
        <dbReference type="EMBL" id="SKC63646.1"/>
    </source>
</evidence>
<keyword evidence="2" id="KW-1185">Reference proteome</keyword>
<evidence type="ECO:0000313" key="2">
    <source>
        <dbReference type="Proteomes" id="UP000190341"/>
    </source>
</evidence>
<dbReference type="EMBL" id="FUZV01000001">
    <property type="protein sequence ID" value="SKC63646.1"/>
    <property type="molecule type" value="Genomic_DNA"/>
</dbReference>
<dbReference type="AlphaFoldDB" id="A0A1T5KIS4"/>
<reference evidence="1 2" key="1">
    <citation type="submission" date="2017-02" db="EMBL/GenBank/DDBJ databases">
        <authorList>
            <person name="Peterson S.W."/>
        </authorList>
    </citation>
    <scope>NUCLEOTIDE SEQUENCE [LARGE SCALE GENOMIC DNA]</scope>
    <source>
        <strain evidence="1 2">P15</strain>
    </source>
</reference>
<dbReference type="OrthoDB" id="514079at2"/>